<dbReference type="Gene3D" id="2.130.10.10">
    <property type="entry name" value="YVTN repeat-like/Quinoprotein amine dehydrogenase"/>
    <property type="match status" value="1"/>
</dbReference>
<dbReference type="PROSITE" id="PS50294">
    <property type="entry name" value="WD_REPEATS_REGION"/>
    <property type="match status" value="1"/>
</dbReference>
<dbReference type="InterPro" id="IPR000719">
    <property type="entry name" value="Prot_kinase_dom"/>
</dbReference>
<dbReference type="KEGG" id="rarg:115753565"/>
<dbReference type="InterPro" id="IPR015943">
    <property type="entry name" value="WD40/YVTN_repeat-like_dom_sf"/>
</dbReference>
<dbReference type="InterPro" id="IPR036322">
    <property type="entry name" value="WD40_repeat_dom_sf"/>
</dbReference>
<dbReference type="InterPro" id="IPR001680">
    <property type="entry name" value="WD40_rpt"/>
</dbReference>
<gene>
    <name evidence="7" type="primary">LOC115753565</name>
</gene>
<dbReference type="SUPFAM" id="SSF56112">
    <property type="entry name" value="Protein kinase-like (PK-like)"/>
    <property type="match status" value="1"/>
</dbReference>
<dbReference type="PROSITE" id="PS50011">
    <property type="entry name" value="PROTEIN_KINASE_DOM"/>
    <property type="match status" value="1"/>
</dbReference>
<proteinExistence type="predicted"/>
<dbReference type="InterPro" id="IPR011009">
    <property type="entry name" value="Kinase-like_dom_sf"/>
</dbReference>
<feature type="repeat" description="WD" evidence="3">
    <location>
        <begin position="664"/>
        <end position="706"/>
    </location>
</feature>
<accession>A0A8B8QP93</accession>
<organism evidence="6 7">
    <name type="scientific">Rhodamnia argentea</name>
    <dbReference type="NCBI Taxonomy" id="178133"/>
    <lineage>
        <taxon>Eukaryota</taxon>
        <taxon>Viridiplantae</taxon>
        <taxon>Streptophyta</taxon>
        <taxon>Embryophyta</taxon>
        <taxon>Tracheophyta</taxon>
        <taxon>Spermatophyta</taxon>
        <taxon>Magnoliopsida</taxon>
        <taxon>eudicotyledons</taxon>
        <taxon>Gunneridae</taxon>
        <taxon>Pentapetalae</taxon>
        <taxon>rosids</taxon>
        <taxon>malvids</taxon>
        <taxon>Myrtales</taxon>
        <taxon>Myrtaceae</taxon>
        <taxon>Myrtoideae</taxon>
        <taxon>Myrteae</taxon>
        <taxon>Australasian group</taxon>
        <taxon>Rhodamnia</taxon>
    </lineage>
</organism>
<reference evidence="7" key="1">
    <citation type="submission" date="2025-08" db="UniProtKB">
        <authorList>
            <consortium name="RefSeq"/>
        </authorList>
    </citation>
    <scope>IDENTIFICATION</scope>
    <source>
        <tissue evidence="7">Leaf</tissue>
    </source>
</reference>
<evidence type="ECO:0000256" key="1">
    <source>
        <dbReference type="ARBA" id="ARBA00022574"/>
    </source>
</evidence>
<dbReference type="SMART" id="SM00220">
    <property type="entry name" value="S_TKc"/>
    <property type="match status" value="1"/>
</dbReference>
<evidence type="ECO:0000256" key="2">
    <source>
        <dbReference type="ARBA" id="ARBA00022737"/>
    </source>
</evidence>
<dbReference type="GeneID" id="115753565"/>
<evidence type="ECO:0000256" key="3">
    <source>
        <dbReference type="PROSITE-ProRule" id="PRU00221"/>
    </source>
</evidence>
<dbReference type="SUPFAM" id="SSF50978">
    <property type="entry name" value="WD40 repeat-like"/>
    <property type="match status" value="1"/>
</dbReference>
<dbReference type="PROSITE" id="PS50082">
    <property type="entry name" value="WD_REPEATS_2"/>
    <property type="match status" value="3"/>
</dbReference>
<dbReference type="InterPro" id="IPR020472">
    <property type="entry name" value="WD40_PAC1"/>
</dbReference>
<evidence type="ECO:0000313" key="6">
    <source>
        <dbReference type="Proteomes" id="UP000827889"/>
    </source>
</evidence>
<protein>
    <submittedName>
        <fullName evidence="7">Protein SUPPRESSOR OF PHYA-105 1-like</fullName>
    </submittedName>
</protein>
<feature type="compositionally biased region" description="Polar residues" evidence="4">
    <location>
        <begin position="9"/>
        <end position="22"/>
    </location>
</feature>
<dbReference type="GO" id="GO:0004672">
    <property type="term" value="F:protein kinase activity"/>
    <property type="evidence" value="ECO:0007669"/>
    <property type="project" value="InterPro"/>
</dbReference>
<keyword evidence="6" id="KW-1185">Reference proteome</keyword>
<feature type="repeat" description="WD" evidence="3">
    <location>
        <begin position="793"/>
        <end position="826"/>
    </location>
</feature>
<evidence type="ECO:0000313" key="7">
    <source>
        <dbReference type="RefSeq" id="XP_030548082.1"/>
    </source>
</evidence>
<dbReference type="PRINTS" id="PR00320">
    <property type="entry name" value="GPROTEINBRPT"/>
</dbReference>
<dbReference type="RefSeq" id="XP_030548082.1">
    <property type="nucleotide sequence ID" value="XM_030692222.2"/>
</dbReference>
<dbReference type="InterPro" id="IPR019775">
    <property type="entry name" value="WD40_repeat_CS"/>
</dbReference>
<dbReference type="OrthoDB" id="273771at2759"/>
<feature type="region of interest" description="Disordered" evidence="4">
    <location>
        <begin position="1"/>
        <end position="22"/>
    </location>
</feature>
<dbReference type="PROSITE" id="PS00678">
    <property type="entry name" value="WD_REPEATS_1"/>
    <property type="match status" value="2"/>
</dbReference>
<keyword evidence="2" id="KW-0677">Repeat</keyword>
<dbReference type="GO" id="GO:0009640">
    <property type="term" value="P:photomorphogenesis"/>
    <property type="evidence" value="ECO:0007669"/>
    <property type="project" value="InterPro"/>
</dbReference>
<dbReference type="Pfam" id="PF00400">
    <property type="entry name" value="WD40"/>
    <property type="match status" value="4"/>
</dbReference>
<dbReference type="SMART" id="SM00320">
    <property type="entry name" value="WD40"/>
    <property type="match status" value="7"/>
</dbReference>
<feature type="repeat" description="WD" evidence="3">
    <location>
        <begin position="707"/>
        <end position="749"/>
    </location>
</feature>
<dbReference type="GO" id="GO:0005524">
    <property type="term" value="F:ATP binding"/>
    <property type="evidence" value="ECO:0007669"/>
    <property type="project" value="InterPro"/>
</dbReference>
<sequence>MEEKDPSACVTSASCSEPPVTTASANFSVQDTRPEVKELTVKNMHQIALSSGHNVFRQHQLQHLPQLLSRSLGSRDSSPAMAMVSEVNVGMPSHVPVELIQAIDEQMLSSEQPSEAEKIMKGKGTFGCSADGVKNCEPEKLSSEAKVASPALLEAMPSTEKHSLRDIGKSEIEISHDWTNLRDLLKPGCRKINKLESLQLFRQIVELVDFAHSQGLVLLDLRPSHFVLLSLNKIRYIGSSANREAATVLNQDLKRKRPWEQGEHAFCIFGEKDQQKLGQDRKALSYPQFGSSPGFRSPIIAELDTNVTGFPGSTHNIEPCNTNFSHQDIQSVLSQLEERWYTSPEELTEVGCIAASNLYSLGILLFELLCCFESWEAQFVRMSDLSQRILPPNFLSENPKEAGFCLWLLHPEYNSRPKTREILQSELLCSSQSHELHQNNHLGRENDAESELLLHFLVSLRAQKLKDATKLAEDIGHIEEDLKDMERRFCSLTSSLLSETRTEFLSENLTTSGFHSRPYLLPTSETNLSRHLRQLEDAYFFVRSQLQTRKGSVAAHPDEGLLSNQERWSGVWHVNQDLNVRQRPSDLTDDFFDGLCKFARYSKFEVRGALRSGDLLNSANVLRSIGFDRDEDYIAAAGVSKKIKIYEFAALLDDSIDLHYPAVEMSNNSKLSCVCWNSYMRNYLASTDYDGIIKIWDVSTAQAFSQHMEHQKRAWSVDFSQADPMKFASGSDDCSVKLWAINEKNSIATIWNPANVCCVQFSPHSTHLVVFGCADNKIYCYDLRHTQIPWCTLAGHGKTISYIKFLDSESIVSASTDNTLKLWDLKKANSDGLSSNACTLTYRGHTNDKNFVGLSTLDGYIACGSETNEVYSYYRSLPMPITSHAFGSSDPISGTKIGNSDGNFVSSVCWGRKTNMVVAANSAGSLKILQMV</sequence>
<evidence type="ECO:0000259" key="5">
    <source>
        <dbReference type="PROSITE" id="PS50011"/>
    </source>
</evidence>
<feature type="domain" description="Protein kinase" evidence="5">
    <location>
        <begin position="41"/>
        <end position="428"/>
    </location>
</feature>
<name>A0A8B8QP93_9MYRT</name>
<dbReference type="Gene3D" id="1.10.510.10">
    <property type="entry name" value="Transferase(Phosphotransferase) domain 1"/>
    <property type="match status" value="1"/>
</dbReference>
<dbReference type="Proteomes" id="UP000827889">
    <property type="component" value="Chromosome 3"/>
</dbReference>
<keyword evidence="1 3" id="KW-0853">WD repeat</keyword>
<dbReference type="InterPro" id="IPR044630">
    <property type="entry name" value="SPA1/2/3/4"/>
</dbReference>
<dbReference type="AlphaFoldDB" id="A0A8B8QP93"/>
<evidence type="ECO:0000256" key="4">
    <source>
        <dbReference type="SAM" id="MobiDB-lite"/>
    </source>
</evidence>
<dbReference type="PANTHER" id="PTHR44218">
    <property type="entry name" value="PROTEIN SPA1-RELATED 2"/>
    <property type="match status" value="1"/>
</dbReference>
<dbReference type="PANTHER" id="PTHR44218:SF15">
    <property type="entry name" value="PROTEIN SPA1-RELATED 2"/>
    <property type="match status" value="1"/>
</dbReference>